<dbReference type="PANTHER" id="PTHR43133">
    <property type="entry name" value="RNA POLYMERASE ECF-TYPE SIGMA FACTO"/>
    <property type="match status" value="1"/>
</dbReference>
<evidence type="ECO:0000256" key="1">
    <source>
        <dbReference type="ARBA" id="ARBA00010641"/>
    </source>
</evidence>
<dbReference type="InterPro" id="IPR013324">
    <property type="entry name" value="RNA_pol_sigma_r3/r4-like"/>
</dbReference>
<dbReference type="Pfam" id="PF04542">
    <property type="entry name" value="Sigma70_r2"/>
    <property type="match status" value="1"/>
</dbReference>
<dbReference type="InterPro" id="IPR007627">
    <property type="entry name" value="RNA_pol_sigma70_r2"/>
</dbReference>
<dbReference type="InterPro" id="IPR039425">
    <property type="entry name" value="RNA_pol_sigma-70-like"/>
</dbReference>
<dbReference type="NCBIfam" id="TIGR02937">
    <property type="entry name" value="sigma70-ECF"/>
    <property type="match status" value="1"/>
</dbReference>
<accession>A0ABY6IZ26</accession>
<organism evidence="7 8">
    <name type="scientific">Chitinophaga horti</name>
    <dbReference type="NCBI Taxonomy" id="2920382"/>
    <lineage>
        <taxon>Bacteria</taxon>
        <taxon>Pseudomonadati</taxon>
        <taxon>Bacteroidota</taxon>
        <taxon>Chitinophagia</taxon>
        <taxon>Chitinophagales</taxon>
        <taxon>Chitinophagaceae</taxon>
        <taxon>Chitinophaga</taxon>
    </lineage>
</organism>
<protein>
    <submittedName>
        <fullName evidence="7">RNA polymerase sigma-70 factor</fullName>
    </submittedName>
</protein>
<evidence type="ECO:0000256" key="4">
    <source>
        <dbReference type="ARBA" id="ARBA00023163"/>
    </source>
</evidence>
<dbReference type="CDD" id="cd06171">
    <property type="entry name" value="Sigma70_r4"/>
    <property type="match status" value="1"/>
</dbReference>
<dbReference type="Proteomes" id="UP001162741">
    <property type="component" value="Chromosome"/>
</dbReference>
<dbReference type="Gene3D" id="1.10.10.10">
    <property type="entry name" value="Winged helix-like DNA-binding domain superfamily/Winged helix DNA-binding domain"/>
    <property type="match status" value="1"/>
</dbReference>
<comment type="similarity">
    <text evidence="1">Belongs to the sigma-70 factor family. ECF subfamily.</text>
</comment>
<evidence type="ECO:0000313" key="7">
    <source>
        <dbReference type="EMBL" id="UYQ91391.1"/>
    </source>
</evidence>
<keyword evidence="4" id="KW-0804">Transcription</keyword>
<feature type="domain" description="RNA polymerase sigma-70 region 2" evidence="5">
    <location>
        <begin position="26"/>
        <end position="93"/>
    </location>
</feature>
<reference evidence="7" key="1">
    <citation type="submission" date="2022-10" db="EMBL/GenBank/DDBJ databases">
        <title>Chitinophaga sp. nov., isolated from soil.</title>
        <authorList>
            <person name="Jeon C.O."/>
        </authorList>
    </citation>
    <scope>NUCLEOTIDE SEQUENCE</scope>
    <source>
        <strain evidence="7">R8</strain>
    </source>
</reference>
<evidence type="ECO:0000256" key="3">
    <source>
        <dbReference type="ARBA" id="ARBA00023082"/>
    </source>
</evidence>
<keyword evidence="8" id="KW-1185">Reference proteome</keyword>
<evidence type="ECO:0000256" key="2">
    <source>
        <dbReference type="ARBA" id="ARBA00023015"/>
    </source>
</evidence>
<dbReference type="EMBL" id="CP107006">
    <property type="protein sequence ID" value="UYQ91391.1"/>
    <property type="molecule type" value="Genomic_DNA"/>
</dbReference>
<gene>
    <name evidence="7" type="ORF">MKQ68_14955</name>
</gene>
<evidence type="ECO:0000259" key="5">
    <source>
        <dbReference type="Pfam" id="PF04542"/>
    </source>
</evidence>
<dbReference type="SUPFAM" id="SSF88659">
    <property type="entry name" value="Sigma3 and sigma4 domains of RNA polymerase sigma factors"/>
    <property type="match status" value="1"/>
</dbReference>
<dbReference type="Pfam" id="PF08281">
    <property type="entry name" value="Sigma70_r4_2"/>
    <property type="match status" value="1"/>
</dbReference>
<name>A0ABY6IZ26_9BACT</name>
<dbReference type="InterPro" id="IPR013325">
    <property type="entry name" value="RNA_pol_sigma_r2"/>
</dbReference>
<dbReference type="PANTHER" id="PTHR43133:SF46">
    <property type="entry name" value="RNA POLYMERASE SIGMA-70 FACTOR ECF SUBFAMILY"/>
    <property type="match status" value="1"/>
</dbReference>
<dbReference type="RefSeq" id="WP_264279826.1">
    <property type="nucleotide sequence ID" value="NZ_CP107006.1"/>
</dbReference>
<dbReference type="NCBIfam" id="TIGR02985">
    <property type="entry name" value="Sig70_bacteroi1"/>
    <property type="match status" value="1"/>
</dbReference>
<feature type="domain" description="RNA polymerase sigma factor 70 region 4 type 2" evidence="6">
    <location>
        <begin position="122"/>
        <end position="173"/>
    </location>
</feature>
<dbReference type="InterPro" id="IPR036388">
    <property type="entry name" value="WH-like_DNA-bd_sf"/>
</dbReference>
<evidence type="ECO:0000313" key="8">
    <source>
        <dbReference type="Proteomes" id="UP001162741"/>
    </source>
</evidence>
<dbReference type="Gene3D" id="1.10.1740.10">
    <property type="match status" value="1"/>
</dbReference>
<proteinExistence type="inferred from homology"/>
<keyword evidence="3" id="KW-0731">Sigma factor</keyword>
<dbReference type="SUPFAM" id="SSF88946">
    <property type="entry name" value="Sigma2 domain of RNA polymerase sigma factors"/>
    <property type="match status" value="1"/>
</dbReference>
<evidence type="ECO:0000259" key="6">
    <source>
        <dbReference type="Pfam" id="PF08281"/>
    </source>
</evidence>
<dbReference type="InterPro" id="IPR013249">
    <property type="entry name" value="RNA_pol_sigma70_r4_t2"/>
</dbReference>
<sequence>MEPIPRSEKMLLMQAAEGDQASFSALFHAYKHKLYGFLVRITDAPGMAEDIIQDVFLRLWNKRVELTDIDNFGAYLFRMAQNQALNALKRRAREYQYIASLQEPVAPAEAETALNMREVQAKLENAVAQLPPKQKQVFTLSRDKGLKHDEIAREMNISPATVNNHMIEALRTLRKHVGPYLYTSGSYALLTFLSPLF</sequence>
<dbReference type="InterPro" id="IPR014284">
    <property type="entry name" value="RNA_pol_sigma-70_dom"/>
</dbReference>
<keyword evidence="2" id="KW-0805">Transcription regulation</keyword>
<dbReference type="InterPro" id="IPR014327">
    <property type="entry name" value="RNA_pol_sigma70_bacteroid"/>
</dbReference>